<dbReference type="AlphaFoldDB" id="A0A853DPP1"/>
<keyword evidence="1" id="KW-1133">Transmembrane helix</keyword>
<evidence type="ECO:0000313" key="2">
    <source>
        <dbReference type="EMBL" id="NYK09583.1"/>
    </source>
</evidence>
<organism evidence="2 3">
    <name type="scientific">Leifsonia naganoensis</name>
    <dbReference type="NCBI Taxonomy" id="150025"/>
    <lineage>
        <taxon>Bacteria</taxon>
        <taxon>Bacillati</taxon>
        <taxon>Actinomycetota</taxon>
        <taxon>Actinomycetes</taxon>
        <taxon>Micrococcales</taxon>
        <taxon>Microbacteriaceae</taxon>
        <taxon>Leifsonia</taxon>
    </lineage>
</organism>
<reference evidence="2 3" key="1">
    <citation type="submission" date="2020-07" db="EMBL/GenBank/DDBJ databases">
        <title>Sequencing the genomes of 1000 actinobacteria strains.</title>
        <authorList>
            <person name="Klenk H.-P."/>
        </authorList>
    </citation>
    <scope>NUCLEOTIDE SEQUENCE [LARGE SCALE GENOMIC DNA]</scope>
    <source>
        <strain evidence="2 3">DSM 15166</strain>
    </source>
</reference>
<dbReference type="Proteomes" id="UP000521075">
    <property type="component" value="Unassembled WGS sequence"/>
</dbReference>
<feature type="transmembrane region" description="Helical" evidence="1">
    <location>
        <begin position="42"/>
        <end position="62"/>
    </location>
</feature>
<sequence length="133" mass="13866">MIRTSIRAAFRPILVLLTAFLAVSVAMEAALIVQSTSGGDVAIAVWIRCSLVLGSAVVLLLIARSAARGSRSSWLRLVIIAPVVVAAVIVIVSIPGFLPDWVRIEQAACGALVLPAAILAALPRTRALFPSDA</sequence>
<keyword evidence="1" id="KW-0812">Transmembrane</keyword>
<keyword evidence="3" id="KW-1185">Reference proteome</keyword>
<feature type="transmembrane region" description="Helical" evidence="1">
    <location>
        <begin position="104"/>
        <end position="122"/>
    </location>
</feature>
<proteinExistence type="predicted"/>
<dbReference type="RefSeq" id="WP_179700522.1">
    <property type="nucleotide sequence ID" value="NZ_BAAAHA010000003.1"/>
</dbReference>
<name>A0A853DPP1_9MICO</name>
<evidence type="ECO:0000313" key="3">
    <source>
        <dbReference type="Proteomes" id="UP000521075"/>
    </source>
</evidence>
<comment type="caution">
    <text evidence="2">The sequence shown here is derived from an EMBL/GenBank/DDBJ whole genome shotgun (WGS) entry which is preliminary data.</text>
</comment>
<dbReference type="EMBL" id="JACCHJ010000001">
    <property type="protein sequence ID" value="NYK09583.1"/>
    <property type="molecule type" value="Genomic_DNA"/>
</dbReference>
<feature type="transmembrane region" description="Helical" evidence="1">
    <location>
        <begin position="74"/>
        <end position="98"/>
    </location>
</feature>
<evidence type="ECO:0000256" key="1">
    <source>
        <dbReference type="SAM" id="Phobius"/>
    </source>
</evidence>
<protein>
    <submittedName>
        <fullName evidence="2">Putative membrane-anchored protein</fullName>
    </submittedName>
</protein>
<keyword evidence="1" id="KW-0472">Membrane</keyword>
<gene>
    <name evidence="2" type="ORF">HNR14_001464</name>
</gene>
<accession>A0A853DPP1</accession>